<dbReference type="Proteomes" id="UP000310719">
    <property type="component" value="Chromosome"/>
</dbReference>
<name>A0A4U9HE23_9ENTR</name>
<comment type="subcellular location">
    <subcellularLocation>
        <location evidence="1">Cell membrane</location>
        <topology evidence="1">Multi-pass membrane protein</topology>
    </subcellularLocation>
</comment>
<dbReference type="GO" id="GO:0005886">
    <property type="term" value="C:plasma membrane"/>
    <property type="evidence" value="ECO:0007669"/>
    <property type="project" value="UniProtKB-SubCell"/>
</dbReference>
<dbReference type="PANTHER" id="PTHR23501">
    <property type="entry name" value="MAJOR FACILITATOR SUPERFAMILY"/>
    <property type="match status" value="1"/>
</dbReference>
<evidence type="ECO:0000259" key="8">
    <source>
        <dbReference type="PROSITE" id="PS50850"/>
    </source>
</evidence>
<dbReference type="GO" id="GO:0022857">
    <property type="term" value="F:transmembrane transporter activity"/>
    <property type="evidence" value="ECO:0007669"/>
    <property type="project" value="InterPro"/>
</dbReference>
<dbReference type="PRINTS" id="PR01036">
    <property type="entry name" value="TCRTETB"/>
</dbReference>
<evidence type="ECO:0000256" key="5">
    <source>
        <dbReference type="ARBA" id="ARBA00022989"/>
    </source>
</evidence>
<dbReference type="Pfam" id="PF07690">
    <property type="entry name" value="MFS_1"/>
    <property type="match status" value="1"/>
</dbReference>
<dbReference type="InterPro" id="IPR011701">
    <property type="entry name" value="MFS"/>
</dbReference>
<evidence type="ECO:0000313" key="9">
    <source>
        <dbReference type="EMBL" id="VTP61904.1"/>
    </source>
</evidence>
<evidence type="ECO:0000313" key="10">
    <source>
        <dbReference type="Proteomes" id="UP000310719"/>
    </source>
</evidence>
<dbReference type="Gene3D" id="1.20.1720.10">
    <property type="entry name" value="Multidrug resistance protein D"/>
    <property type="match status" value="1"/>
</dbReference>
<dbReference type="InterPro" id="IPR036259">
    <property type="entry name" value="MFS_trans_sf"/>
</dbReference>
<dbReference type="PROSITE" id="PS50850">
    <property type="entry name" value="MFS"/>
    <property type="match status" value="1"/>
</dbReference>
<dbReference type="PANTHER" id="PTHR23501:SF197">
    <property type="entry name" value="COMD"/>
    <property type="match status" value="1"/>
</dbReference>
<evidence type="ECO:0000256" key="4">
    <source>
        <dbReference type="ARBA" id="ARBA00022692"/>
    </source>
</evidence>
<gene>
    <name evidence="9" type="primary">bmr3_1</name>
    <name evidence="9" type="ORF">NCTC13032_00066</name>
</gene>
<keyword evidence="3" id="KW-1003">Cell membrane</keyword>
<feature type="transmembrane region" description="Helical" evidence="7">
    <location>
        <begin position="53"/>
        <end position="71"/>
    </location>
</feature>
<feature type="transmembrane region" description="Helical" evidence="7">
    <location>
        <begin position="144"/>
        <end position="164"/>
    </location>
</feature>
<evidence type="ECO:0000256" key="1">
    <source>
        <dbReference type="ARBA" id="ARBA00004651"/>
    </source>
</evidence>
<dbReference type="InterPro" id="IPR020846">
    <property type="entry name" value="MFS_dom"/>
</dbReference>
<evidence type="ECO:0000256" key="7">
    <source>
        <dbReference type="SAM" id="Phobius"/>
    </source>
</evidence>
<feature type="domain" description="Major facilitator superfamily (MFS) profile" evidence="8">
    <location>
        <begin position="18"/>
        <end position="185"/>
    </location>
</feature>
<keyword evidence="5 7" id="KW-1133">Transmembrane helix</keyword>
<keyword evidence="2" id="KW-0813">Transport</keyword>
<dbReference type="EMBL" id="LR590464">
    <property type="protein sequence ID" value="VTP61904.1"/>
    <property type="molecule type" value="Genomic_DNA"/>
</dbReference>
<accession>A0A4U9HE23</accession>
<feature type="transmembrane region" description="Helical" evidence="7">
    <location>
        <begin position="83"/>
        <end position="102"/>
    </location>
</feature>
<protein>
    <submittedName>
        <fullName evidence="9">Multidrug-efflux transporter 3</fullName>
    </submittedName>
</protein>
<keyword evidence="6 7" id="KW-0472">Membrane</keyword>
<evidence type="ECO:0000256" key="3">
    <source>
        <dbReference type="ARBA" id="ARBA00022475"/>
    </source>
</evidence>
<feature type="transmembrane region" description="Helical" evidence="7">
    <location>
        <begin position="108"/>
        <end position="132"/>
    </location>
</feature>
<keyword evidence="4 7" id="KW-0812">Transmembrane</keyword>
<sequence>MASESTTQTKNAPSVRLLFSALLLVMLLSALDQTIVSTALPTIVGELGGLDKLSWVVTAYILSSTIVVPLYGKFGDLFGRKIVLQIAIVLFLLGSALCGLAQNMTQLVLMRALQGLGGGGLMVISMAAVADVIPPADRGRYQGLFGGVFGLATVIGRWVGGFLVQHASWRWIFYINLPLGLLPCW</sequence>
<dbReference type="FunFam" id="1.20.1720.10:FF:000004">
    <property type="entry name" value="EmrB/QacA family drug resistance transporter"/>
    <property type="match status" value="1"/>
</dbReference>
<dbReference type="SUPFAM" id="SSF103473">
    <property type="entry name" value="MFS general substrate transporter"/>
    <property type="match status" value="1"/>
</dbReference>
<organism evidence="9 10">
    <name type="scientific">Leclercia adecarboxylata</name>
    <dbReference type="NCBI Taxonomy" id="83655"/>
    <lineage>
        <taxon>Bacteria</taxon>
        <taxon>Pseudomonadati</taxon>
        <taxon>Pseudomonadota</taxon>
        <taxon>Gammaproteobacteria</taxon>
        <taxon>Enterobacterales</taxon>
        <taxon>Enterobacteriaceae</taxon>
        <taxon>Leclercia</taxon>
    </lineage>
</organism>
<proteinExistence type="predicted"/>
<reference evidence="9 10" key="1">
    <citation type="submission" date="2019-05" db="EMBL/GenBank/DDBJ databases">
        <authorList>
            <consortium name="Pathogen Informatics"/>
        </authorList>
    </citation>
    <scope>NUCLEOTIDE SEQUENCE [LARGE SCALE GENOMIC DNA]</scope>
    <source>
        <strain evidence="9 10">NCTC13032</strain>
    </source>
</reference>
<evidence type="ECO:0000256" key="6">
    <source>
        <dbReference type="ARBA" id="ARBA00023136"/>
    </source>
</evidence>
<dbReference type="STRING" id="83655.APT61_21860"/>
<dbReference type="AlphaFoldDB" id="A0A4U9HE23"/>
<evidence type="ECO:0000256" key="2">
    <source>
        <dbReference type="ARBA" id="ARBA00022448"/>
    </source>
</evidence>